<feature type="region of interest" description="Disordered" evidence="1">
    <location>
        <begin position="1"/>
        <end position="113"/>
    </location>
</feature>
<evidence type="ECO:0000313" key="3">
    <source>
        <dbReference type="EMBL" id="RFN51859.1"/>
    </source>
</evidence>
<feature type="transmembrane region" description="Helical" evidence="2">
    <location>
        <begin position="122"/>
        <end position="145"/>
    </location>
</feature>
<feature type="compositionally biased region" description="Basic and acidic residues" evidence="1">
    <location>
        <begin position="8"/>
        <end position="19"/>
    </location>
</feature>
<accession>A0A395MXB2</accession>
<keyword evidence="2" id="KW-0812">Transmembrane</keyword>
<name>A0A395MXB2_9HYPO</name>
<keyword evidence="2" id="KW-0472">Membrane</keyword>
<dbReference type="STRING" id="2594813.A0A395MXB2"/>
<dbReference type="Proteomes" id="UP000265631">
    <property type="component" value="Unassembled WGS sequence"/>
</dbReference>
<sequence length="217" mass="23006">MSTILHSPEPRPELERRQSVDIPGADEVSSVIDDVSSRIQEDEVSSIIGDVSSRIEETTPTPETSKVQERISSTEQSETPSTTIQNGGIASTTSIESGSSTSETEIGNGHLESGGGGLSTGALAGIGVVAAVVGLAALVAIWWFSKRYKVSRRTKNVDGGGQSAEQQIYEAPNNTKASQQIYEAPDTTNRPQHVYEAPDTSKAPDKPHGVPNYELQG</sequence>
<dbReference type="OrthoDB" id="5106260at2759"/>
<evidence type="ECO:0000256" key="1">
    <source>
        <dbReference type="SAM" id="MobiDB-lite"/>
    </source>
</evidence>
<reference evidence="3 4" key="1">
    <citation type="journal article" date="2018" name="PLoS Pathog.">
        <title>Evolution of structural diversity of trichothecenes, a family of toxins produced by plant pathogenic and entomopathogenic fungi.</title>
        <authorList>
            <person name="Proctor R.H."/>
            <person name="McCormick S.P."/>
            <person name="Kim H.S."/>
            <person name="Cardoza R.E."/>
            <person name="Stanley A.M."/>
            <person name="Lindo L."/>
            <person name="Kelly A."/>
            <person name="Brown D.W."/>
            <person name="Lee T."/>
            <person name="Vaughan M.M."/>
            <person name="Alexander N.J."/>
            <person name="Busman M."/>
            <person name="Gutierrez S."/>
        </authorList>
    </citation>
    <scope>NUCLEOTIDE SEQUENCE [LARGE SCALE GENOMIC DNA]</scope>
    <source>
        <strain evidence="3 4">NRRL 13405</strain>
    </source>
</reference>
<feature type="region of interest" description="Disordered" evidence="1">
    <location>
        <begin position="153"/>
        <end position="217"/>
    </location>
</feature>
<gene>
    <name evidence="3" type="ORF">FIE12Z_3913</name>
</gene>
<proteinExistence type="predicted"/>
<keyword evidence="4" id="KW-1185">Reference proteome</keyword>
<organism evidence="3 4">
    <name type="scientific">Fusarium flagelliforme</name>
    <dbReference type="NCBI Taxonomy" id="2675880"/>
    <lineage>
        <taxon>Eukaryota</taxon>
        <taxon>Fungi</taxon>
        <taxon>Dikarya</taxon>
        <taxon>Ascomycota</taxon>
        <taxon>Pezizomycotina</taxon>
        <taxon>Sordariomycetes</taxon>
        <taxon>Hypocreomycetidae</taxon>
        <taxon>Hypocreales</taxon>
        <taxon>Nectriaceae</taxon>
        <taxon>Fusarium</taxon>
        <taxon>Fusarium incarnatum-equiseti species complex</taxon>
    </lineage>
</organism>
<feature type="compositionally biased region" description="Polar residues" evidence="1">
    <location>
        <begin position="172"/>
        <end position="191"/>
    </location>
</feature>
<dbReference type="AlphaFoldDB" id="A0A395MXB2"/>
<evidence type="ECO:0000256" key="2">
    <source>
        <dbReference type="SAM" id="Phobius"/>
    </source>
</evidence>
<protein>
    <submittedName>
        <fullName evidence="3">Uncharacterized protein</fullName>
    </submittedName>
</protein>
<dbReference type="EMBL" id="PXXK01000090">
    <property type="protein sequence ID" value="RFN51859.1"/>
    <property type="molecule type" value="Genomic_DNA"/>
</dbReference>
<evidence type="ECO:0000313" key="4">
    <source>
        <dbReference type="Proteomes" id="UP000265631"/>
    </source>
</evidence>
<comment type="caution">
    <text evidence="3">The sequence shown here is derived from an EMBL/GenBank/DDBJ whole genome shotgun (WGS) entry which is preliminary data.</text>
</comment>
<feature type="compositionally biased region" description="Low complexity" evidence="1">
    <location>
        <begin position="71"/>
        <end position="111"/>
    </location>
</feature>
<keyword evidence="2" id="KW-1133">Transmembrane helix</keyword>